<proteinExistence type="predicted"/>
<dbReference type="AlphaFoldDB" id="A0AAD4M3T1"/>
<name>A0AAD4M3T1_9AGAM</name>
<feature type="region of interest" description="Disordered" evidence="1">
    <location>
        <begin position="259"/>
        <end position="292"/>
    </location>
</feature>
<evidence type="ECO:0000313" key="2">
    <source>
        <dbReference type="EMBL" id="KAI0298654.1"/>
    </source>
</evidence>
<dbReference type="Proteomes" id="UP001203297">
    <property type="component" value="Unassembled WGS sequence"/>
</dbReference>
<protein>
    <submittedName>
        <fullName evidence="2">Uncharacterized protein</fullName>
    </submittedName>
</protein>
<sequence length="292" mass="33246">MAYYDVYREQLASLYYGHALWEPNPAGLYDQVRIGDVGYVRQGHFLRMFNALLPANHPMQGGYGVPPDFVPLNMGEFGNIRTLHLPRGDHCSSAVVRDSGTGSQIHWQAAGPDEGTHVSFKCRRNKGAFLLLPFNGHREDAIRTKAFETYIRKHCDSWLEFVFANNFDAKLEDIVLVTGCDRTSSWAMAAFVNCPWDTEIPITFQITRNASARFQWPATGQPHNSEPNENTEMTHCVFIRGFRAKRILPFYTKMKAFAEHRPDDPDNEPEPSIELVREPDVPEVDTLAFQHS</sequence>
<comment type="caution">
    <text evidence="2">The sequence shown here is derived from an EMBL/GenBank/DDBJ whole genome shotgun (WGS) entry which is preliminary data.</text>
</comment>
<dbReference type="EMBL" id="WTXG01000027">
    <property type="protein sequence ID" value="KAI0298654.1"/>
    <property type="molecule type" value="Genomic_DNA"/>
</dbReference>
<organism evidence="2 3">
    <name type="scientific">Multifurca ochricompacta</name>
    <dbReference type="NCBI Taxonomy" id="376703"/>
    <lineage>
        <taxon>Eukaryota</taxon>
        <taxon>Fungi</taxon>
        <taxon>Dikarya</taxon>
        <taxon>Basidiomycota</taxon>
        <taxon>Agaricomycotina</taxon>
        <taxon>Agaricomycetes</taxon>
        <taxon>Russulales</taxon>
        <taxon>Russulaceae</taxon>
        <taxon>Multifurca</taxon>
    </lineage>
</organism>
<evidence type="ECO:0000313" key="3">
    <source>
        <dbReference type="Proteomes" id="UP001203297"/>
    </source>
</evidence>
<reference evidence="2" key="1">
    <citation type="journal article" date="2022" name="New Phytol.">
        <title>Evolutionary transition to the ectomycorrhizal habit in the genomes of a hyperdiverse lineage of mushroom-forming fungi.</title>
        <authorList>
            <person name="Looney B."/>
            <person name="Miyauchi S."/>
            <person name="Morin E."/>
            <person name="Drula E."/>
            <person name="Courty P.E."/>
            <person name="Kohler A."/>
            <person name="Kuo A."/>
            <person name="LaButti K."/>
            <person name="Pangilinan J."/>
            <person name="Lipzen A."/>
            <person name="Riley R."/>
            <person name="Andreopoulos W."/>
            <person name="He G."/>
            <person name="Johnson J."/>
            <person name="Nolan M."/>
            <person name="Tritt A."/>
            <person name="Barry K.W."/>
            <person name="Grigoriev I.V."/>
            <person name="Nagy L.G."/>
            <person name="Hibbett D."/>
            <person name="Henrissat B."/>
            <person name="Matheny P.B."/>
            <person name="Labbe J."/>
            <person name="Martin F.M."/>
        </authorList>
    </citation>
    <scope>NUCLEOTIDE SEQUENCE</scope>
    <source>
        <strain evidence="2">BPL690</strain>
    </source>
</reference>
<gene>
    <name evidence="2" type="ORF">B0F90DRAFT_681103</name>
</gene>
<keyword evidence="3" id="KW-1185">Reference proteome</keyword>
<evidence type="ECO:0000256" key="1">
    <source>
        <dbReference type="SAM" id="MobiDB-lite"/>
    </source>
</evidence>
<accession>A0AAD4M3T1</accession>